<sequence>MTPPTISRGKHSQPQPQTERPSHALIIAADESRYLDTVQLNRLEQAFRQWAEDTPRSDVKLSRKRILLIFLLIRYTGAKLNEVLALDPRQDFDYQRHLVVFGKGEDASGRPPREVQIPESLSEEFQAALADFGFKESRNNLFKVDPGHVRRKFYERAAACGFAKELGGPDALRKARAVELLQNNLPLPVVQRILGHSSPNLTASFVSFSEDEIQRVTRFFLEKESRRQTSARNAFFGKISAIQKGDLQTKVEMVTLAGDRVTTVITNDSLARLGLKIGRLITAEVKAPWVVLHKGELKPECSAENAFQGTVGRIIRGKVTTECLVQLADGTELCSVITSDTGRRLDLHEKEPVWALFNSFAVVLHLD</sequence>
<dbReference type="PROSITE" id="PS51898">
    <property type="entry name" value="TYR_RECOMBINASE"/>
    <property type="match status" value="1"/>
</dbReference>
<gene>
    <name evidence="7" type="ORF">ENW96_01580</name>
</gene>
<protein>
    <submittedName>
        <fullName evidence="7">Transporter</fullName>
    </submittedName>
</protein>
<dbReference type="GO" id="GO:0003677">
    <property type="term" value="F:DNA binding"/>
    <property type="evidence" value="ECO:0007669"/>
    <property type="project" value="InterPro"/>
</dbReference>
<feature type="domain" description="Mop" evidence="5">
    <location>
        <begin position="228"/>
        <end position="294"/>
    </location>
</feature>
<reference evidence="7" key="1">
    <citation type="journal article" date="2020" name="mSystems">
        <title>Genome- and Community-Level Interaction Insights into Carbon Utilization and Element Cycling Functions of Hydrothermarchaeota in Hydrothermal Sediment.</title>
        <authorList>
            <person name="Zhou Z."/>
            <person name="Liu Y."/>
            <person name="Xu W."/>
            <person name="Pan J."/>
            <person name="Luo Z.H."/>
            <person name="Li M."/>
        </authorList>
    </citation>
    <scope>NUCLEOTIDE SEQUENCE [LARGE SCALE GENOMIC DNA]</scope>
    <source>
        <strain evidence="7">SpSt-897</strain>
    </source>
</reference>
<dbReference type="Gene3D" id="2.40.50.100">
    <property type="match status" value="2"/>
</dbReference>
<dbReference type="InterPro" id="IPR013762">
    <property type="entry name" value="Integrase-like_cat_sf"/>
</dbReference>
<evidence type="ECO:0000259" key="5">
    <source>
        <dbReference type="PROSITE" id="PS51866"/>
    </source>
</evidence>
<evidence type="ECO:0000256" key="4">
    <source>
        <dbReference type="SAM" id="MobiDB-lite"/>
    </source>
</evidence>
<proteinExistence type="predicted"/>
<dbReference type="SUPFAM" id="SSF56349">
    <property type="entry name" value="DNA breaking-rejoining enzymes"/>
    <property type="match status" value="1"/>
</dbReference>
<dbReference type="NCBIfam" id="TIGR00638">
    <property type="entry name" value="Mop"/>
    <property type="match status" value="1"/>
</dbReference>
<keyword evidence="1 3" id="KW-0500">Molybdenum</keyword>
<evidence type="ECO:0000313" key="7">
    <source>
        <dbReference type="EMBL" id="HGF33066.1"/>
    </source>
</evidence>
<dbReference type="InterPro" id="IPR004606">
    <property type="entry name" value="Mop_domain"/>
</dbReference>
<comment type="caution">
    <text evidence="7">The sequence shown here is derived from an EMBL/GenBank/DDBJ whole genome shotgun (WGS) entry which is preliminary data.</text>
</comment>
<dbReference type="SUPFAM" id="SSF50331">
    <property type="entry name" value="MOP-like"/>
    <property type="match status" value="2"/>
</dbReference>
<evidence type="ECO:0000256" key="3">
    <source>
        <dbReference type="PROSITE-ProRule" id="PRU01213"/>
    </source>
</evidence>
<feature type="domain" description="Mop" evidence="5">
    <location>
        <begin position="300"/>
        <end position="366"/>
    </location>
</feature>
<dbReference type="AlphaFoldDB" id="A0A7C3YZP0"/>
<feature type="region of interest" description="Disordered" evidence="4">
    <location>
        <begin position="1"/>
        <end position="21"/>
    </location>
</feature>
<dbReference type="InterPro" id="IPR005116">
    <property type="entry name" value="Transp-assoc_OB_typ1"/>
</dbReference>
<keyword evidence="2" id="KW-0233">DNA recombination</keyword>
<dbReference type="GO" id="GO:0015689">
    <property type="term" value="P:molybdate ion transport"/>
    <property type="evidence" value="ECO:0007669"/>
    <property type="project" value="InterPro"/>
</dbReference>
<dbReference type="GO" id="GO:0015074">
    <property type="term" value="P:DNA integration"/>
    <property type="evidence" value="ECO:0007669"/>
    <property type="project" value="InterPro"/>
</dbReference>
<dbReference type="Gene3D" id="1.10.443.10">
    <property type="entry name" value="Intergrase catalytic core"/>
    <property type="match status" value="1"/>
</dbReference>
<feature type="domain" description="Tyr recombinase" evidence="6">
    <location>
        <begin position="30"/>
        <end position="218"/>
    </location>
</feature>
<dbReference type="InterPro" id="IPR002104">
    <property type="entry name" value="Integrase_catalytic"/>
</dbReference>
<evidence type="ECO:0000256" key="1">
    <source>
        <dbReference type="ARBA" id="ARBA00022505"/>
    </source>
</evidence>
<evidence type="ECO:0000259" key="6">
    <source>
        <dbReference type="PROSITE" id="PS51898"/>
    </source>
</evidence>
<name>A0A7C3YZP0_9BACT</name>
<dbReference type="CDD" id="cd00397">
    <property type="entry name" value="DNA_BRE_C"/>
    <property type="match status" value="1"/>
</dbReference>
<dbReference type="Pfam" id="PF00589">
    <property type="entry name" value="Phage_integrase"/>
    <property type="match status" value="1"/>
</dbReference>
<dbReference type="InterPro" id="IPR011010">
    <property type="entry name" value="DNA_brk_join_enz"/>
</dbReference>
<dbReference type="InterPro" id="IPR008995">
    <property type="entry name" value="Mo/tungstate-bd_C_term_dom"/>
</dbReference>
<dbReference type="EMBL" id="DTMF01000042">
    <property type="protein sequence ID" value="HGF33066.1"/>
    <property type="molecule type" value="Genomic_DNA"/>
</dbReference>
<organism evidence="7">
    <name type="scientific">Desulfobacca acetoxidans</name>
    <dbReference type="NCBI Taxonomy" id="60893"/>
    <lineage>
        <taxon>Bacteria</taxon>
        <taxon>Pseudomonadati</taxon>
        <taxon>Thermodesulfobacteriota</taxon>
        <taxon>Desulfobaccia</taxon>
        <taxon>Desulfobaccales</taxon>
        <taxon>Desulfobaccaceae</taxon>
        <taxon>Desulfobacca</taxon>
    </lineage>
</organism>
<dbReference type="Pfam" id="PF03459">
    <property type="entry name" value="TOBE"/>
    <property type="match status" value="2"/>
</dbReference>
<dbReference type="GO" id="GO:0006310">
    <property type="term" value="P:DNA recombination"/>
    <property type="evidence" value="ECO:0007669"/>
    <property type="project" value="UniProtKB-KW"/>
</dbReference>
<accession>A0A7C3YZP0</accession>
<dbReference type="PROSITE" id="PS51866">
    <property type="entry name" value="MOP"/>
    <property type="match status" value="2"/>
</dbReference>
<evidence type="ECO:0000256" key="2">
    <source>
        <dbReference type="ARBA" id="ARBA00023172"/>
    </source>
</evidence>